<dbReference type="PROSITE" id="PS51318">
    <property type="entry name" value="TAT"/>
    <property type="match status" value="1"/>
</dbReference>
<evidence type="ECO:0000256" key="1">
    <source>
        <dbReference type="SAM" id="MobiDB-lite"/>
    </source>
</evidence>
<evidence type="ECO:0000313" key="2">
    <source>
        <dbReference type="EMBL" id="ROP38134.1"/>
    </source>
</evidence>
<feature type="region of interest" description="Disordered" evidence="1">
    <location>
        <begin position="1"/>
        <end position="39"/>
    </location>
</feature>
<dbReference type="AlphaFoldDB" id="A0A3N1H6F7"/>
<protein>
    <submittedName>
        <fullName evidence="2">Uncharacterized protein</fullName>
    </submittedName>
</protein>
<dbReference type="EMBL" id="RJKM01000001">
    <property type="protein sequence ID" value="ROP38134.1"/>
    <property type="molecule type" value="Genomic_DNA"/>
</dbReference>
<dbReference type="InterPro" id="IPR006311">
    <property type="entry name" value="TAT_signal"/>
</dbReference>
<accession>A0A3N1H6F7</accession>
<gene>
    <name evidence="2" type="ORF">EDD40_3474</name>
</gene>
<evidence type="ECO:0000313" key="3">
    <source>
        <dbReference type="Proteomes" id="UP000268727"/>
    </source>
</evidence>
<proteinExistence type="predicted"/>
<reference evidence="2 3" key="1">
    <citation type="submission" date="2018-11" db="EMBL/GenBank/DDBJ databases">
        <title>Sequencing the genomes of 1000 actinobacteria strains.</title>
        <authorList>
            <person name="Klenk H.-P."/>
        </authorList>
    </citation>
    <scope>NUCLEOTIDE SEQUENCE [LARGE SCALE GENOMIC DNA]</scope>
    <source>
        <strain evidence="2 3">DSM 44231</strain>
    </source>
</reference>
<sequence length="274" mass="30093">MDLSRRSFSGGTAVAAPATATPGTTAAPARAPRPHRPSTPHLLEAEQLVGYLSLPTCPLTNNTYKEPDQPNVVRWGSPGDASGWVNQSQCASFLTAVLKRTYKWATPRFFSAHFGVASPFARDYRAAFAEREIPHFERVTRVADLRPGDVIAIDYRNDQDTNTGHVVMVRSVKGVYTAPTRGLNFRGETQYAVEVVDCTSEPHGVYGVGNYFRFPDNRIFNATAATDGAGYGHMMFYASDATGEFSRYRWSVNTASARTFPVARRPVSAARVVF</sequence>
<feature type="compositionally biased region" description="Low complexity" evidence="1">
    <location>
        <begin position="10"/>
        <end position="30"/>
    </location>
</feature>
<name>A0A3N1H6F7_9PSEU</name>
<dbReference type="Proteomes" id="UP000268727">
    <property type="component" value="Unassembled WGS sequence"/>
</dbReference>
<dbReference type="OrthoDB" id="324838at2"/>
<comment type="caution">
    <text evidence="2">The sequence shown here is derived from an EMBL/GenBank/DDBJ whole genome shotgun (WGS) entry which is preliminary data.</text>
</comment>
<organism evidence="2 3">
    <name type="scientific">Saccharothrix texasensis</name>
    <dbReference type="NCBI Taxonomy" id="103734"/>
    <lineage>
        <taxon>Bacteria</taxon>
        <taxon>Bacillati</taxon>
        <taxon>Actinomycetota</taxon>
        <taxon>Actinomycetes</taxon>
        <taxon>Pseudonocardiales</taxon>
        <taxon>Pseudonocardiaceae</taxon>
        <taxon>Saccharothrix</taxon>
    </lineage>
</organism>
<keyword evidence="3" id="KW-1185">Reference proteome</keyword>